<evidence type="ECO:0000256" key="1">
    <source>
        <dbReference type="SAM" id="MobiDB-lite"/>
    </source>
</evidence>
<dbReference type="KEGG" id="cza:CYCME_0981"/>
<protein>
    <submittedName>
        <fullName evidence="2">Uncharacterized protein</fullName>
    </submittedName>
</protein>
<reference evidence="3" key="2">
    <citation type="journal article" date="2016" name="Environ. Microbiol. Rep.">
        <title>Analysis of defence systems and a conjugative IncP-1 plasmid in the marine polyaromatic hydrocarbons-degrading bacterium Cycloclasticus sp. 78-ME.</title>
        <authorList>
            <person name="Yakimov M.M."/>
            <person name="Crisafi F."/>
            <person name="Messina E."/>
            <person name="Smedile F."/>
            <person name="Lopatina A."/>
            <person name="Denaro R."/>
            <person name="Pieper D.H."/>
            <person name="Golyshin P.N."/>
            <person name="Giuliano L."/>
        </authorList>
    </citation>
    <scope>NUCLEOTIDE SEQUENCE [LARGE SCALE GENOMIC DNA]</scope>
    <source>
        <strain evidence="3">78-ME</strain>
    </source>
</reference>
<dbReference type="HOGENOM" id="CLU_2805298_0_0_6"/>
<organism evidence="2 3">
    <name type="scientific">Cycloclasticus zancles 78-ME</name>
    <dbReference type="NCBI Taxonomy" id="1198232"/>
    <lineage>
        <taxon>Bacteria</taxon>
        <taxon>Pseudomonadati</taxon>
        <taxon>Pseudomonadota</taxon>
        <taxon>Gammaproteobacteria</taxon>
        <taxon>Thiotrichales</taxon>
        <taxon>Piscirickettsiaceae</taxon>
        <taxon>Cycloclasticus</taxon>
    </lineage>
</organism>
<evidence type="ECO:0000313" key="3">
    <source>
        <dbReference type="Proteomes" id="UP000015380"/>
    </source>
</evidence>
<feature type="region of interest" description="Disordered" evidence="1">
    <location>
        <begin position="28"/>
        <end position="48"/>
    </location>
</feature>
<name>S5T711_9GAMM</name>
<dbReference type="AlphaFoldDB" id="S5T711"/>
<reference evidence="2 3" key="1">
    <citation type="submission" date="2013-05" db="EMBL/GenBank/DDBJ databases">
        <title>Between feast and famine: a lifestyle of most important marine PAH-degrading bacterium Cycloclasticus sp. 7ME.</title>
        <authorList>
            <person name="Yakimov M.M."/>
            <person name="Messina E."/>
            <person name="Genovese M."/>
            <person name="Denaro R."/>
            <person name="Crisafi F."/>
            <person name="Russo D."/>
            <person name="Cappello S."/>
            <person name="Santisi S."/>
            <person name="Smedile F."/>
            <person name="Golyshina O.V."/>
            <person name="Tran H."/>
            <person name="Pieper D.H."/>
            <person name="Golyshin P.N."/>
            <person name="Giuliano L."/>
        </authorList>
    </citation>
    <scope>NUCLEOTIDE SEQUENCE [LARGE SCALE GENOMIC DNA]</scope>
    <source>
        <strain evidence="2 3">78-ME</strain>
    </source>
</reference>
<evidence type="ECO:0000313" key="2">
    <source>
        <dbReference type="EMBL" id="AGS39314.1"/>
    </source>
</evidence>
<gene>
    <name evidence="2" type="ORF">CYCME_0981</name>
</gene>
<dbReference type="EMBL" id="CP005996">
    <property type="protein sequence ID" value="AGS39314.1"/>
    <property type="molecule type" value="Genomic_DNA"/>
</dbReference>
<keyword evidence="3" id="KW-1185">Reference proteome</keyword>
<dbReference type="Proteomes" id="UP000015380">
    <property type="component" value="Chromosome"/>
</dbReference>
<sequence>MPKNDDYPPTLRPEIRADADNCLLTRPQTASNLLPPSSWPHTPAQDQTTSNTYVIVKRFQRATLSIT</sequence>
<accession>S5T711</accession>
<proteinExistence type="predicted"/>